<dbReference type="RefSeq" id="WP_257444548.1">
    <property type="nucleotide sequence ID" value="NZ_JANIPJ010000004.1"/>
</dbReference>
<keyword evidence="6" id="KW-0560">Oxidoreductase</keyword>
<keyword evidence="5 9" id="KW-0274">FAD</keyword>
<dbReference type="GO" id="GO:0010133">
    <property type="term" value="P:L-proline catabolic process to L-glutamate"/>
    <property type="evidence" value="ECO:0007669"/>
    <property type="project" value="InterPro"/>
</dbReference>
<keyword evidence="4 9" id="KW-0547">Nucleotide-binding</keyword>
<evidence type="ECO:0000259" key="10">
    <source>
        <dbReference type="Pfam" id="PF01619"/>
    </source>
</evidence>
<evidence type="ECO:0000313" key="12">
    <source>
        <dbReference type="Proteomes" id="UP001141950"/>
    </source>
</evidence>
<evidence type="ECO:0000313" key="11">
    <source>
        <dbReference type="EMBL" id="MCR2803914.1"/>
    </source>
</evidence>
<dbReference type="EMBL" id="JANIPJ010000004">
    <property type="protein sequence ID" value="MCR2803914.1"/>
    <property type="molecule type" value="Genomic_DNA"/>
</dbReference>
<protein>
    <recommendedName>
        <fullName evidence="2">proline dehydrogenase</fullName>
        <ecNumber evidence="2">1.5.5.2</ecNumber>
    </recommendedName>
</protein>
<comment type="catalytic activity">
    <reaction evidence="8">
        <text>L-proline + a quinone = (S)-1-pyrroline-5-carboxylate + a quinol + H(+)</text>
        <dbReference type="Rhea" id="RHEA:23784"/>
        <dbReference type="ChEBI" id="CHEBI:15378"/>
        <dbReference type="ChEBI" id="CHEBI:17388"/>
        <dbReference type="ChEBI" id="CHEBI:24646"/>
        <dbReference type="ChEBI" id="CHEBI:60039"/>
        <dbReference type="ChEBI" id="CHEBI:132124"/>
        <dbReference type="EC" id="1.5.5.2"/>
    </reaction>
</comment>
<comment type="pathway">
    <text evidence="1">Amino-acid degradation; L-proline degradation into L-glutamate; L-glutamate from L-proline: step 1/2.</text>
</comment>
<keyword evidence="7" id="KW-0642">Proline metabolism</keyword>
<dbReference type="EC" id="1.5.5.2" evidence="2"/>
<comment type="cofactor">
    <cofactor evidence="9">
        <name>FAD</name>
        <dbReference type="ChEBI" id="CHEBI:57692"/>
    </cofactor>
    <text evidence="9">Binds 1 FAD per subunit.</text>
</comment>
<dbReference type="GO" id="GO:0000166">
    <property type="term" value="F:nucleotide binding"/>
    <property type="evidence" value="ECO:0007669"/>
    <property type="project" value="UniProtKB-KW"/>
</dbReference>
<dbReference type="InterPro" id="IPR008219">
    <property type="entry name" value="PRODH_bac_arc"/>
</dbReference>
<evidence type="ECO:0000256" key="3">
    <source>
        <dbReference type="ARBA" id="ARBA00022630"/>
    </source>
</evidence>
<dbReference type="InterPro" id="IPR029041">
    <property type="entry name" value="FAD-linked_oxidoreductase-like"/>
</dbReference>
<evidence type="ECO:0000256" key="7">
    <source>
        <dbReference type="ARBA" id="ARBA00023062"/>
    </source>
</evidence>
<accession>A0A9X2S826</accession>
<dbReference type="PANTHER" id="PTHR13914">
    <property type="entry name" value="PROLINE OXIDASE"/>
    <property type="match status" value="1"/>
</dbReference>
<feature type="binding site" evidence="9">
    <location>
        <position position="171"/>
    </location>
    <ligand>
        <name>FAD</name>
        <dbReference type="ChEBI" id="CHEBI:57692"/>
    </ligand>
</feature>
<dbReference type="InterPro" id="IPR015659">
    <property type="entry name" value="Proline_oxidase"/>
</dbReference>
<dbReference type="InterPro" id="IPR002872">
    <property type="entry name" value="Proline_DH_dom"/>
</dbReference>
<keyword evidence="3" id="KW-0285">Flavoprotein</keyword>
<organism evidence="11 12">
    <name type="scientific">Paenibacillus soyae</name>
    <dbReference type="NCBI Taxonomy" id="2969249"/>
    <lineage>
        <taxon>Bacteria</taxon>
        <taxon>Bacillati</taxon>
        <taxon>Bacillota</taxon>
        <taxon>Bacilli</taxon>
        <taxon>Bacillales</taxon>
        <taxon>Paenibacillaceae</taxon>
        <taxon>Paenibacillus</taxon>
    </lineage>
</organism>
<evidence type="ECO:0000256" key="8">
    <source>
        <dbReference type="ARBA" id="ARBA00048779"/>
    </source>
</evidence>
<evidence type="ECO:0000256" key="9">
    <source>
        <dbReference type="PIRSR" id="PIRSR000196-2"/>
    </source>
</evidence>
<evidence type="ECO:0000256" key="4">
    <source>
        <dbReference type="ARBA" id="ARBA00022741"/>
    </source>
</evidence>
<evidence type="ECO:0000256" key="5">
    <source>
        <dbReference type="ARBA" id="ARBA00022827"/>
    </source>
</evidence>
<feature type="binding site" evidence="9">
    <location>
        <begin position="196"/>
        <end position="198"/>
    </location>
    <ligand>
        <name>FAD</name>
        <dbReference type="ChEBI" id="CHEBI:57692"/>
    </ligand>
</feature>
<dbReference type="AlphaFoldDB" id="A0A9X2S826"/>
<comment type="caution">
    <text evidence="11">The sequence shown here is derived from an EMBL/GenBank/DDBJ whole genome shotgun (WGS) entry which is preliminary data.</text>
</comment>
<dbReference type="Pfam" id="PF01619">
    <property type="entry name" value="Pro_dh"/>
    <property type="match status" value="1"/>
</dbReference>
<keyword evidence="12" id="KW-1185">Reference proteome</keyword>
<dbReference type="PIRSF" id="PIRSF000196">
    <property type="entry name" value="Pro_dehydrog"/>
    <property type="match status" value="1"/>
</dbReference>
<dbReference type="GO" id="GO:0004657">
    <property type="term" value="F:proline dehydrogenase activity"/>
    <property type="evidence" value="ECO:0007669"/>
    <property type="project" value="UniProtKB-EC"/>
</dbReference>
<feature type="binding site" evidence="9">
    <location>
        <begin position="235"/>
        <end position="236"/>
    </location>
    <ligand>
        <name>FAD</name>
        <dbReference type="ChEBI" id="CHEBI:57692"/>
    </ligand>
</feature>
<dbReference type="Proteomes" id="UP001141950">
    <property type="component" value="Unassembled WGS sequence"/>
</dbReference>
<evidence type="ECO:0000256" key="2">
    <source>
        <dbReference type="ARBA" id="ARBA00012695"/>
    </source>
</evidence>
<feature type="binding site" evidence="9">
    <location>
        <position position="143"/>
    </location>
    <ligand>
        <name>FAD</name>
        <dbReference type="ChEBI" id="CHEBI:57692"/>
    </ligand>
</feature>
<evidence type="ECO:0000256" key="6">
    <source>
        <dbReference type="ARBA" id="ARBA00023002"/>
    </source>
</evidence>
<dbReference type="SUPFAM" id="SSF51730">
    <property type="entry name" value="FAD-linked oxidoreductase"/>
    <property type="match status" value="1"/>
</dbReference>
<reference evidence="11" key="1">
    <citation type="submission" date="2022-08" db="EMBL/GenBank/DDBJ databases">
        <title>The genomic sequence of strain Paenibacillus sp. SCIV0701.</title>
        <authorList>
            <person name="Zhao H."/>
        </authorList>
    </citation>
    <scope>NUCLEOTIDE SEQUENCE</scope>
    <source>
        <strain evidence="11">SCIV0701</strain>
    </source>
</reference>
<gene>
    <name evidence="11" type="ORF">NQZ67_08460</name>
</gene>
<sequence length="323" mass="36044">MATTDVEQRFAATMKSLARRADLKEYVERTPAVYALLQRAAAKYVAGDRRAEALEAGIRLGEKDYAVSIEYIGENTADAAACEDAVREMGEIVRDLAERGMSGRVSFDLSHIGLMVDAELAYKGLVALAEQAEQAGIELFISMEEAAKTEEILAVYRRAAARYSNIGITLQAQLHRTVQDLNRLRSDATGRVRLVKGAYQEPSGLSIPRSEELNERYLGLVEDAIEQGHRISIATHDEGIVDEVIRRGWARLPGVEFEMLYGIRPDLCSRLKQAAYPVRVYLTYGREWYLYLCHRIAEYPPNIYQAIVDIASEAQADSAAAYE</sequence>
<dbReference type="Gene3D" id="3.20.20.220">
    <property type="match status" value="1"/>
</dbReference>
<name>A0A9X2S826_9BACL</name>
<evidence type="ECO:0000256" key="1">
    <source>
        <dbReference type="ARBA" id="ARBA00004739"/>
    </source>
</evidence>
<feature type="domain" description="Proline dehydrogenase" evidence="10">
    <location>
        <begin position="58"/>
        <end position="298"/>
    </location>
</feature>
<proteinExistence type="predicted"/>
<dbReference type="PANTHER" id="PTHR13914:SF0">
    <property type="entry name" value="PROLINE DEHYDROGENASE 1, MITOCHONDRIAL"/>
    <property type="match status" value="1"/>
</dbReference>